<dbReference type="GO" id="GO:1990281">
    <property type="term" value="C:efflux pump complex"/>
    <property type="evidence" value="ECO:0007669"/>
    <property type="project" value="TreeGrafter"/>
</dbReference>
<keyword evidence="5" id="KW-1185">Reference proteome</keyword>
<dbReference type="Gene3D" id="2.40.50.100">
    <property type="match status" value="1"/>
</dbReference>
<dbReference type="Gene3D" id="2.40.420.20">
    <property type="match status" value="1"/>
</dbReference>
<feature type="domain" description="Multidrug resistance protein MdtA-like C-terminal permuted SH3" evidence="3">
    <location>
        <begin position="275"/>
        <end position="337"/>
    </location>
</feature>
<dbReference type="PROSITE" id="PS51257">
    <property type="entry name" value="PROKAR_LIPOPROTEIN"/>
    <property type="match status" value="1"/>
</dbReference>
<dbReference type="InterPro" id="IPR058792">
    <property type="entry name" value="Beta-barrel_RND_2"/>
</dbReference>
<proteinExistence type="inferred from homology"/>
<protein>
    <submittedName>
        <fullName evidence="4">RND family efflux transporter MFP subunit</fullName>
    </submittedName>
</protein>
<dbReference type="GO" id="GO:0015562">
    <property type="term" value="F:efflux transmembrane transporter activity"/>
    <property type="evidence" value="ECO:0007669"/>
    <property type="project" value="TreeGrafter"/>
</dbReference>
<reference evidence="4 5" key="1">
    <citation type="submission" date="2020-08" db="EMBL/GenBank/DDBJ databases">
        <title>Genomic Encyclopedia of Type Strains, Phase IV (KMG-IV): sequencing the most valuable type-strain genomes for metagenomic binning, comparative biology and taxonomic classification.</title>
        <authorList>
            <person name="Goeker M."/>
        </authorList>
    </citation>
    <scope>NUCLEOTIDE SEQUENCE [LARGE SCALE GENOMIC DNA]</scope>
    <source>
        <strain evidence="4 5">DSM 27471</strain>
    </source>
</reference>
<evidence type="ECO:0000313" key="4">
    <source>
        <dbReference type="EMBL" id="MBB3186600.1"/>
    </source>
</evidence>
<dbReference type="InterPro" id="IPR058627">
    <property type="entry name" value="MdtA-like_C"/>
</dbReference>
<sequence>MIKKTMLSMATIAVVVSLLYGCNGHSSDSQSQRSMPVKVLTVEPSTINIGQEYVGTIRESVSIPLSFATAGTVSAVNVSEGQTVSQGTVLAKLDEKSYKSSYQIALAKERQAQDAYNRLSQIYKKGSLPDVKMVEIESDLQQARSTAQLARNSLSDCVLKAPTHGVIGKRMVEPGMNVLPDVEVLSLLKIEKVNAVVPIPENQIANIQLGEQATVTVAALNNESFTGKITEKGVEADPLSHTYAIKIALSNKEEQLRPGMVCNVVITPQSAQPMITVPQTAIMIDTNNQSYVYVANKDGRTVHKQVIQVGEAVGNGNVAVMAGLSNGDKIVVEGNQKIDDQSLIQIIH</sequence>
<dbReference type="RefSeq" id="WP_183412471.1">
    <property type="nucleotide sequence ID" value="NZ_JACHYB010000001.1"/>
</dbReference>
<dbReference type="EMBL" id="JACHYB010000001">
    <property type="protein sequence ID" value="MBB3186600.1"/>
    <property type="molecule type" value="Genomic_DNA"/>
</dbReference>
<dbReference type="AlphaFoldDB" id="A0A7W5DPV8"/>
<dbReference type="Gene3D" id="2.40.30.170">
    <property type="match status" value="1"/>
</dbReference>
<dbReference type="PANTHER" id="PTHR30469">
    <property type="entry name" value="MULTIDRUG RESISTANCE PROTEIN MDTA"/>
    <property type="match status" value="1"/>
</dbReference>
<dbReference type="SUPFAM" id="SSF111369">
    <property type="entry name" value="HlyD-like secretion proteins"/>
    <property type="match status" value="1"/>
</dbReference>
<evidence type="ECO:0000256" key="1">
    <source>
        <dbReference type="ARBA" id="ARBA00009477"/>
    </source>
</evidence>
<evidence type="ECO:0000259" key="2">
    <source>
        <dbReference type="Pfam" id="PF25954"/>
    </source>
</evidence>
<comment type="similarity">
    <text evidence="1">Belongs to the membrane fusion protein (MFP) (TC 8.A.1) family.</text>
</comment>
<dbReference type="Pfam" id="PF25967">
    <property type="entry name" value="RND-MFP_C"/>
    <property type="match status" value="1"/>
</dbReference>
<evidence type="ECO:0000313" key="5">
    <source>
        <dbReference type="Proteomes" id="UP000544222"/>
    </source>
</evidence>
<gene>
    <name evidence="4" type="ORF">FHX64_000763</name>
</gene>
<accession>A0A7W5DPV8</accession>
<feature type="domain" description="CusB-like beta-barrel" evidence="2">
    <location>
        <begin position="196"/>
        <end position="269"/>
    </location>
</feature>
<evidence type="ECO:0000259" key="3">
    <source>
        <dbReference type="Pfam" id="PF25967"/>
    </source>
</evidence>
<comment type="caution">
    <text evidence="4">The sequence shown here is derived from an EMBL/GenBank/DDBJ whole genome shotgun (WGS) entry which is preliminary data.</text>
</comment>
<dbReference type="Pfam" id="PF25954">
    <property type="entry name" value="Beta-barrel_RND_2"/>
    <property type="match status" value="1"/>
</dbReference>
<dbReference type="InterPro" id="IPR006143">
    <property type="entry name" value="RND_pump_MFP"/>
</dbReference>
<name>A0A7W5DPV8_9PORP</name>
<organism evidence="4 5">
    <name type="scientific">Microbacter margulisiae</name>
    <dbReference type="NCBI Taxonomy" id="1350067"/>
    <lineage>
        <taxon>Bacteria</taxon>
        <taxon>Pseudomonadati</taxon>
        <taxon>Bacteroidota</taxon>
        <taxon>Bacteroidia</taxon>
        <taxon>Bacteroidales</taxon>
        <taxon>Porphyromonadaceae</taxon>
        <taxon>Microbacter</taxon>
    </lineage>
</organism>
<dbReference type="Proteomes" id="UP000544222">
    <property type="component" value="Unassembled WGS sequence"/>
</dbReference>
<dbReference type="PANTHER" id="PTHR30469:SF15">
    <property type="entry name" value="HLYD FAMILY OF SECRETION PROTEINS"/>
    <property type="match status" value="1"/>
</dbReference>
<dbReference type="NCBIfam" id="TIGR01730">
    <property type="entry name" value="RND_mfp"/>
    <property type="match status" value="1"/>
</dbReference>